<gene>
    <name evidence="2" type="ORF">STRUR_0196</name>
</gene>
<name>G5KHA3_9STRE</name>
<evidence type="ECO:0000256" key="1">
    <source>
        <dbReference type="SAM" id="Coils"/>
    </source>
</evidence>
<keyword evidence="3" id="KW-1185">Reference proteome</keyword>
<dbReference type="AlphaFoldDB" id="G5KHA3"/>
<evidence type="ECO:0000313" key="2">
    <source>
        <dbReference type="EMBL" id="EHJ56420.1"/>
    </source>
</evidence>
<dbReference type="RefSeq" id="WP_006739180.1">
    <property type="nucleotide sequence ID" value="NZ_AEUZ02000001.1"/>
</dbReference>
<dbReference type="Proteomes" id="UP000005388">
    <property type="component" value="Unassembled WGS sequence"/>
</dbReference>
<protein>
    <submittedName>
        <fullName evidence="2">Uncharacterized protein</fullName>
    </submittedName>
</protein>
<sequence length="107" mass="12486">MTNSIFETMKEIEKQAEVIVEDYEKKSKQLQEQANQELVGLKMECDQKRQEILKEKEDTLSSDLANLKDNLSQKMQQNETKVRSVLTDRKAILVEQIVEKVVETYGH</sequence>
<keyword evidence="1" id="KW-0175">Coiled coil</keyword>
<dbReference type="EMBL" id="AEUZ02000001">
    <property type="protein sequence ID" value="EHJ56420.1"/>
    <property type="molecule type" value="Genomic_DNA"/>
</dbReference>
<organism evidence="2 3">
    <name type="scientific">Streptococcus urinalis 2285-97</name>
    <dbReference type="NCBI Taxonomy" id="764291"/>
    <lineage>
        <taxon>Bacteria</taxon>
        <taxon>Bacillati</taxon>
        <taxon>Bacillota</taxon>
        <taxon>Bacilli</taxon>
        <taxon>Lactobacillales</taxon>
        <taxon>Streptococcaceae</taxon>
        <taxon>Streptococcus</taxon>
    </lineage>
</organism>
<proteinExistence type="predicted"/>
<reference evidence="2 3" key="1">
    <citation type="journal article" date="2014" name="Int. J. Syst. Evol. Microbiol.">
        <title>Phylogenomics and the dynamic genome evolution of the genus Streptococcus.</title>
        <authorList>
            <consortium name="The Broad Institute Genome Sequencing Platform"/>
            <person name="Richards V.P."/>
            <person name="Palmer S.R."/>
            <person name="Pavinski Bitar P.D."/>
            <person name="Qin X."/>
            <person name="Weinstock G.M."/>
            <person name="Highlander S.K."/>
            <person name="Town C.D."/>
            <person name="Burne R.A."/>
            <person name="Stanhope M.J."/>
        </authorList>
    </citation>
    <scope>NUCLEOTIDE SEQUENCE [LARGE SCALE GENOMIC DNA]</scope>
    <source>
        <strain evidence="2 3">2285-97</strain>
    </source>
</reference>
<dbReference type="STRING" id="764291.STRUR_0196"/>
<comment type="caution">
    <text evidence="2">The sequence shown here is derived from an EMBL/GenBank/DDBJ whole genome shotgun (WGS) entry which is preliminary data.</text>
</comment>
<feature type="coiled-coil region" evidence="1">
    <location>
        <begin position="9"/>
        <end position="77"/>
    </location>
</feature>
<accession>G5KHA3</accession>
<evidence type="ECO:0000313" key="3">
    <source>
        <dbReference type="Proteomes" id="UP000005388"/>
    </source>
</evidence>